<dbReference type="AlphaFoldDB" id="A0AA37VEX3"/>
<proteinExistence type="predicted"/>
<evidence type="ECO:0000256" key="1">
    <source>
        <dbReference type="SAM" id="SignalP"/>
    </source>
</evidence>
<dbReference type="RefSeq" id="WP_284350397.1">
    <property type="nucleotide sequence ID" value="NZ_BRXS01000003.1"/>
</dbReference>
<dbReference type="Pfam" id="PF09832">
    <property type="entry name" value="DUF2059"/>
    <property type="match status" value="1"/>
</dbReference>
<reference evidence="3" key="1">
    <citation type="submission" date="2022-08" db="EMBL/GenBank/DDBJ databases">
        <title>Draft genome sequencing of Roseisolibacter agri AW1220.</title>
        <authorList>
            <person name="Tobiishi Y."/>
            <person name="Tonouchi A."/>
        </authorList>
    </citation>
    <scope>NUCLEOTIDE SEQUENCE</scope>
    <source>
        <strain evidence="3">AW1220</strain>
    </source>
</reference>
<name>A0AA37VEX3_9BACT</name>
<comment type="caution">
    <text evidence="3">The sequence shown here is derived from an EMBL/GenBank/DDBJ whole genome shotgun (WGS) entry which is preliminary data.</text>
</comment>
<gene>
    <name evidence="3" type="ORF">rosag_24470</name>
</gene>
<evidence type="ECO:0000259" key="2">
    <source>
        <dbReference type="Pfam" id="PF09832"/>
    </source>
</evidence>
<accession>A0AA37VEX3</accession>
<evidence type="ECO:0000313" key="3">
    <source>
        <dbReference type="EMBL" id="GLC25934.1"/>
    </source>
</evidence>
<feature type="signal peptide" evidence="1">
    <location>
        <begin position="1"/>
        <end position="22"/>
    </location>
</feature>
<keyword evidence="4" id="KW-1185">Reference proteome</keyword>
<feature type="domain" description="DUF2059" evidence="2">
    <location>
        <begin position="87"/>
        <end position="144"/>
    </location>
</feature>
<protein>
    <recommendedName>
        <fullName evidence="2">DUF2059 domain-containing protein</fullName>
    </recommendedName>
</protein>
<keyword evidence="1" id="KW-0732">Signal</keyword>
<dbReference type="InterPro" id="IPR018637">
    <property type="entry name" value="DUF2059"/>
</dbReference>
<dbReference type="Proteomes" id="UP001161325">
    <property type="component" value="Unassembled WGS sequence"/>
</dbReference>
<organism evidence="3 4">
    <name type="scientific">Roseisolibacter agri</name>
    <dbReference type="NCBI Taxonomy" id="2014610"/>
    <lineage>
        <taxon>Bacteria</taxon>
        <taxon>Pseudomonadati</taxon>
        <taxon>Gemmatimonadota</taxon>
        <taxon>Gemmatimonadia</taxon>
        <taxon>Gemmatimonadales</taxon>
        <taxon>Gemmatimonadaceae</taxon>
        <taxon>Roseisolibacter</taxon>
    </lineage>
</organism>
<dbReference type="EMBL" id="BRXS01000003">
    <property type="protein sequence ID" value="GLC25934.1"/>
    <property type="molecule type" value="Genomic_DNA"/>
</dbReference>
<evidence type="ECO:0000313" key="4">
    <source>
        <dbReference type="Proteomes" id="UP001161325"/>
    </source>
</evidence>
<feature type="chain" id="PRO_5041455094" description="DUF2059 domain-containing protein" evidence="1">
    <location>
        <begin position="23"/>
        <end position="173"/>
    </location>
</feature>
<sequence>MRPTRLLTLVALTLAVAATPIAAQQPAPDAAHRAAVQRLLQVTRVREMTEGNIETMLAAQLRQMPQLAPYAGVLRDFYREQMDWKVLEPEFMRVYLEVFTEPEVRELIVFYETPLGQKMLTKLPALMAKSNELSTRRLQAAMPQLMERMQAAMQGGVVPGTPPKPDSTRPPTS</sequence>